<dbReference type="EnsemblMetazoa" id="ASIC009600-RA">
    <property type="protein sequence ID" value="ASIC009600-PA"/>
    <property type="gene ID" value="ASIC009600"/>
</dbReference>
<reference evidence="2" key="2">
    <citation type="submission" date="2020-05" db="UniProtKB">
        <authorList>
            <consortium name="EnsemblMetazoa"/>
        </authorList>
    </citation>
    <scope>IDENTIFICATION</scope>
</reference>
<dbReference type="Proteomes" id="UP000030765">
    <property type="component" value="Unassembled WGS sequence"/>
</dbReference>
<evidence type="ECO:0000313" key="3">
    <source>
        <dbReference type="Proteomes" id="UP000030765"/>
    </source>
</evidence>
<keyword evidence="1" id="KW-0503">Monooxygenase</keyword>
<sequence length="67" mass="7351">MDVPGCNCPVRSGFAQFGTMTNEELPISARLKRTNLDEHPEPERGYIQLTSAGRLHKIDVAGKIAGR</sequence>
<dbReference type="VEuPathDB" id="VectorBase:ASIC009600"/>
<reference evidence="1 3" key="1">
    <citation type="journal article" date="2014" name="BMC Genomics">
        <title>Genome sequence of Anopheles sinensis provides insight into genetics basis of mosquito competence for malaria parasites.</title>
        <authorList>
            <person name="Zhou D."/>
            <person name="Zhang D."/>
            <person name="Ding G."/>
            <person name="Shi L."/>
            <person name="Hou Q."/>
            <person name="Ye Y."/>
            <person name="Xu Y."/>
            <person name="Zhou H."/>
            <person name="Xiong C."/>
            <person name="Li S."/>
            <person name="Yu J."/>
            <person name="Hong S."/>
            <person name="Yu X."/>
            <person name="Zou P."/>
            <person name="Chen C."/>
            <person name="Chang X."/>
            <person name="Wang W."/>
            <person name="Lv Y."/>
            <person name="Sun Y."/>
            <person name="Ma L."/>
            <person name="Shen B."/>
            <person name="Zhu C."/>
        </authorList>
    </citation>
    <scope>NUCLEOTIDE SEQUENCE [LARGE SCALE GENOMIC DNA]</scope>
</reference>
<organism evidence="1">
    <name type="scientific">Anopheles sinensis</name>
    <name type="common">Mosquito</name>
    <dbReference type="NCBI Taxonomy" id="74873"/>
    <lineage>
        <taxon>Eukaryota</taxon>
        <taxon>Metazoa</taxon>
        <taxon>Ecdysozoa</taxon>
        <taxon>Arthropoda</taxon>
        <taxon>Hexapoda</taxon>
        <taxon>Insecta</taxon>
        <taxon>Pterygota</taxon>
        <taxon>Neoptera</taxon>
        <taxon>Endopterygota</taxon>
        <taxon>Diptera</taxon>
        <taxon>Nematocera</taxon>
        <taxon>Culicoidea</taxon>
        <taxon>Culicidae</taxon>
        <taxon>Anophelinae</taxon>
        <taxon>Anopheles</taxon>
    </lineage>
</organism>
<evidence type="ECO:0000313" key="1">
    <source>
        <dbReference type="EMBL" id="KFB41813.1"/>
    </source>
</evidence>
<gene>
    <name evidence="1" type="ORF">ZHAS_00009600</name>
</gene>
<dbReference type="GO" id="GO:0004497">
    <property type="term" value="F:monooxygenase activity"/>
    <property type="evidence" value="ECO:0007669"/>
    <property type="project" value="UniProtKB-KW"/>
</dbReference>
<dbReference type="EMBL" id="KE525157">
    <property type="protein sequence ID" value="KFB41813.1"/>
    <property type="molecule type" value="Genomic_DNA"/>
</dbReference>
<dbReference type="EMBL" id="ATLV01017146">
    <property type="status" value="NOT_ANNOTATED_CDS"/>
    <property type="molecule type" value="Genomic_DNA"/>
</dbReference>
<evidence type="ECO:0000313" key="2">
    <source>
        <dbReference type="EnsemblMetazoa" id="ASIC009600-PA"/>
    </source>
</evidence>
<keyword evidence="3" id="KW-1185">Reference proteome</keyword>
<protein>
    <submittedName>
        <fullName evidence="1 2">4-hydroxybenzoate 3-monooxygenase</fullName>
    </submittedName>
</protein>
<dbReference type="AlphaFoldDB" id="A0A084VV19"/>
<keyword evidence="1" id="KW-0560">Oxidoreductase</keyword>
<name>A0A084VV19_ANOSI</name>
<accession>A0A084VV19</accession>
<proteinExistence type="predicted"/>